<organism evidence="1">
    <name type="scientific">marine sediment metagenome</name>
    <dbReference type="NCBI Taxonomy" id="412755"/>
    <lineage>
        <taxon>unclassified sequences</taxon>
        <taxon>metagenomes</taxon>
        <taxon>ecological metagenomes</taxon>
    </lineage>
</organism>
<proteinExistence type="predicted"/>
<evidence type="ECO:0000313" key="1">
    <source>
        <dbReference type="EMBL" id="KKL54941.1"/>
    </source>
</evidence>
<feature type="non-terminal residue" evidence="1">
    <location>
        <position position="1"/>
    </location>
</feature>
<comment type="caution">
    <text evidence="1">The sequence shown here is derived from an EMBL/GenBank/DDBJ whole genome shotgun (WGS) entry which is preliminary data.</text>
</comment>
<gene>
    <name evidence="1" type="ORF">LCGC14_2260380</name>
</gene>
<dbReference type="AlphaFoldDB" id="A0A0F9DM96"/>
<dbReference type="SUPFAM" id="SSF48371">
    <property type="entry name" value="ARM repeat"/>
    <property type="match status" value="1"/>
</dbReference>
<protein>
    <submittedName>
        <fullName evidence="1">Uncharacterized protein</fullName>
    </submittedName>
</protein>
<dbReference type="InterPro" id="IPR016024">
    <property type="entry name" value="ARM-type_fold"/>
</dbReference>
<feature type="non-terminal residue" evidence="1">
    <location>
        <position position="596"/>
    </location>
</feature>
<dbReference type="EMBL" id="LAZR01031019">
    <property type="protein sequence ID" value="KKL54941.1"/>
    <property type="molecule type" value="Genomic_DNA"/>
</dbReference>
<sequence length="596" mass="70556">GDLISEGLIQKIEVNFHSEDEKLKINSLIIIGFAMIANPDYFDRYFQKFITFLIDTSEDIRNNIHYFLHELVKVKPNFADSIIDILLESLKIEKNSDNILSLLSFLENCQDLNFDQLYDFRVIIKSLVSLFQHKKKSGVVTKSINLIKRYFPQLEKFDLEKQDIKILKQSLDNQFLMKKYNFSEIKKKSGMQLKEYIKNNVKTRLKEKKIYFYLKMKKNNIYIFELEKDKLINFFEREMKISRKNILNTFSQIINTDSKLKIFINTLINLKIINGYYSTLGYFYPYTYIKSKILDDFQSNGELDLNNYNFLPPNFINKIIQYISKSINQMFLRGRNQKFYFSLKRMQEQINLEAAKSSIVDLKPDRAKLLDEDFIKLIKNLPKGYLSHFRKGTQWLTNLGTLKIKKEVQNSKIVGYFDISKISEKLNIGEILLIDVFDHFIDSKSGIWDKRREIFYYSKYLKEKIKEINAISDEEEKLKQIDKISKNLNIDKNHIISKIDENLQLIGEEIKQKDEIKINDYAEKTGMEINDFMKFIDDLGKHYFKKANILIFNPEKIDEAKNNIKNMLIEKSKSADCISLGTFEIKSHLIEELINT</sequence>
<name>A0A0F9DM96_9ZZZZ</name>
<reference evidence="1" key="1">
    <citation type="journal article" date="2015" name="Nature">
        <title>Complex archaea that bridge the gap between prokaryotes and eukaryotes.</title>
        <authorList>
            <person name="Spang A."/>
            <person name="Saw J.H."/>
            <person name="Jorgensen S.L."/>
            <person name="Zaremba-Niedzwiedzka K."/>
            <person name="Martijn J."/>
            <person name="Lind A.E."/>
            <person name="van Eijk R."/>
            <person name="Schleper C."/>
            <person name="Guy L."/>
            <person name="Ettema T.J."/>
        </authorList>
    </citation>
    <scope>NUCLEOTIDE SEQUENCE</scope>
</reference>
<accession>A0A0F9DM96</accession>